<keyword evidence="2" id="KW-1185">Reference proteome</keyword>
<dbReference type="EMBL" id="BJWL01000028">
    <property type="protein sequence ID" value="GFZ19948.1"/>
    <property type="molecule type" value="Genomic_DNA"/>
</dbReference>
<accession>A0A7J0HAA7</accession>
<dbReference type="OrthoDB" id="10256309at2759"/>
<proteinExistence type="predicted"/>
<evidence type="ECO:0000313" key="2">
    <source>
        <dbReference type="Proteomes" id="UP000585474"/>
    </source>
</evidence>
<sequence>MVECEWAGFGVLWEVLGRQYALGKDNYQVSTMSPKSLKVLEASELVKCTLQAWEGSSILRERGTSIITNHHLAIEPNVPRIVHQDHSIGVSYKDNVEDWGPRHRKAMVGNGSHSTKPNGVTRVITRGIVMCSMSFDARRECNIRRYTYLLPAEVIGIEDKFTAAEMDYHLLDLNDILNVFEDVFNLVIALSNVGWLASSSFTVVLDKNTNVSLLIQRVGKGWTGYRSILMLYLWEMTILRLVSKISLLTAEEDRRAKYSDSQKSDGEETREADDLALMDMEGNSHSASQSMVSDKHLTDSCNENENNLMGRDPLLARWLHEPDDKDKLSAPILGRFFSALVESWSGCLE</sequence>
<reference evidence="1 2" key="1">
    <citation type="submission" date="2019-07" db="EMBL/GenBank/DDBJ databases">
        <title>De Novo Assembly of kiwifruit Actinidia rufa.</title>
        <authorList>
            <person name="Sugita-Konishi S."/>
            <person name="Sato K."/>
            <person name="Mori E."/>
            <person name="Abe Y."/>
            <person name="Kisaki G."/>
            <person name="Hamano K."/>
            <person name="Suezawa K."/>
            <person name="Otani M."/>
            <person name="Fukuda T."/>
            <person name="Manabe T."/>
            <person name="Gomi K."/>
            <person name="Tabuchi M."/>
            <person name="Akimitsu K."/>
            <person name="Kataoka I."/>
        </authorList>
    </citation>
    <scope>NUCLEOTIDE SEQUENCE [LARGE SCALE GENOMIC DNA]</scope>
    <source>
        <strain evidence="2">cv. Fuchu</strain>
    </source>
</reference>
<evidence type="ECO:0000313" key="1">
    <source>
        <dbReference type="EMBL" id="GFZ19948.1"/>
    </source>
</evidence>
<gene>
    <name evidence="1" type="ORF">Acr_28g0006530</name>
</gene>
<dbReference type="Proteomes" id="UP000585474">
    <property type="component" value="Unassembled WGS sequence"/>
</dbReference>
<name>A0A7J0HAA7_9ERIC</name>
<dbReference type="AlphaFoldDB" id="A0A7J0HAA7"/>
<organism evidence="1 2">
    <name type="scientific">Actinidia rufa</name>
    <dbReference type="NCBI Taxonomy" id="165716"/>
    <lineage>
        <taxon>Eukaryota</taxon>
        <taxon>Viridiplantae</taxon>
        <taxon>Streptophyta</taxon>
        <taxon>Embryophyta</taxon>
        <taxon>Tracheophyta</taxon>
        <taxon>Spermatophyta</taxon>
        <taxon>Magnoliopsida</taxon>
        <taxon>eudicotyledons</taxon>
        <taxon>Gunneridae</taxon>
        <taxon>Pentapetalae</taxon>
        <taxon>asterids</taxon>
        <taxon>Ericales</taxon>
        <taxon>Actinidiaceae</taxon>
        <taxon>Actinidia</taxon>
    </lineage>
</organism>
<comment type="caution">
    <text evidence="1">The sequence shown here is derived from an EMBL/GenBank/DDBJ whole genome shotgun (WGS) entry which is preliminary data.</text>
</comment>
<protein>
    <submittedName>
        <fullName evidence="1">Pseudouridine synthase family protein</fullName>
    </submittedName>
</protein>